<evidence type="ECO:0000256" key="1">
    <source>
        <dbReference type="SAM" id="MobiDB-lite"/>
    </source>
</evidence>
<feature type="region of interest" description="Disordered" evidence="1">
    <location>
        <begin position="152"/>
        <end position="176"/>
    </location>
</feature>
<evidence type="ECO:0000313" key="4">
    <source>
        <dbReference type="Proteomes" id="UP001302072"/>
    </source>
</evidence>
<dbReference type="Proteomes" id="UP001302072">
    <property type="component" value="Chromosome"/>
</dbReference>
<organism evidence="3 4">
    <name type="scientific">Stenotrophomonas oahuensis</name>
    <dbReference type="NCBI Taxonomy" id="3003271"/>
    <lineage>
        <taxon>Bacteria</taxon>
        <taxon>Pseudomonadati</taxon>
        <taxon>Pseudomonadota</taxon>
        <taxon>Gammaproteobacteria</taxon>
        <taxon>Lysobacterales</taxon>
        <taxon>Lysobacteraceae</taxon>
        <taxon>Stenotrophomonas</taxon>
    </lineage>
</organism>
<accession>A0ABY9YSF5</accession>
<protein>
    <submittedName>
        <fullName evidence="3">HNH endonuclease</fullName>
    </submittedName>
</protein>
<gene>
    <name evidence="3" type="ORF">PDM29_06165</name>
</gene>
<dbReference type="Pfam" id="PF13391">
    <property type="entry name" value="HNH_2"/>
    <property type="match status" value="1"/>
</dbReference>
<feature type="domain" description="HNH nuclease" evidence="2">
    <location>
        <begin position="553"/>
        <end position="604"/>
    </location>
</feature>
<feature type="compositionally biased region" description="Polar residues" evidence="1">
    <location>
        <begin position="157"/>
        <end position="176"/>
    </location>
</feature>
<dbReference type="RefSeq" id="WP_311192992.1">
    <property type="nucleotide sequence ID" value="NZ_CP115541.1"/>
</dbReference>
<evidence type="ECO:0000313" key="3">
    <source>
        <dbReference type="EMBL" id="WNH53862.1"/>
    </source>
</evidence>
<reference evidence="3 4" key="1">
    <citation type="submission" date="2022-12" db="EMBL/GenBank/DDBJ databases">
        <title>Two new species, Stenotrophomonas aracearum and Stenotrophomonas oahuensis, isolated from Anthurium (Araceae family) in Hawaii.</title>
        <authorList>
            <person name="Chunag S.C."/>
            <person name="Dobhal S."/>
            <person name="Alvarez A."/>
            <person name="Arif M."/>
        </authorList>
    </citation>
    <scope>NUCLEOTIDE SEQUENCE [LARGE SCALE GENOMIC DNA]</scope>
    <source>
        <strain evidence="3 4">A5586</strain>
    </source>
</reference>
<keyword evidence="3" id="KW-0255">Endonuclease</keyword>
<dbReference type="InterPro" id="IPR003615">
    <property type="entry name" value="HNH_nuc"/>
</dbReference>
<evidence type="ECO:0000259" key="2">
    <source>
        <dbReference type="Pfam" id="PF13391"/>
    </source>
</evidence>
<proteinExistence type="predicted"/>
<keyword evidence="3" id="KW-0540">Nuclease</keyword>
<keyword evidence="4" id="KW-1185">Reference proteome</keyword>
<sequence>MDLVAEAGLDVSDWANYAGKHPASNPKYCYEWVFNQEGMPSVACLWFDNMRMEPDGSVRQRLNLWQVAKKHESLPGRSAVAKRARALDLALQTAFRKQSPIRVIVVDGEQADLVAQNAQSSKVERRRLDPAAWTVAEYDLSTGDCLLMRNEGGLTGKTGSQDTDRASTNPDNAPSSAATTYVTRLAYNSHHWRKPATAGEVQEAGDTYRNENGFGHEDWLFRDEWQFDGWRYAFVQGVNNSRAKLLREGKLFNLRLFTMPAPSDRRAVAEIRDVECLDDRAAEAAVAAYEKLGWLNTMRAEVAAAGGRPEALDETGPAPHILNLRYRLDNLSMLDAETPLPPDDPVHRLKRYGLYGTAGAMDAAVDGTGKPIGARPLEILPLTADDYRHAFYRIEMSDINRRWLVAHYYSPDATTSIVQLASALGYTDHRAADDAYGALAREVAGELPRAPDDLEHGQYVDWLQALAQTSERDALNNSQWRLREEVAQAMLEMRWVEARDGTDSEVMESPTPDDQRLARDYGLDDTQIRQMMLSRRGQGRFRNATLRFWGGSCAVSGLPDTCLLVASHIKPWKSANPNERLDGFNGLPLTPNLDRAFDRGYVSFAKDGSIMISPVMSVESMQALGIRPEMALRICDERIDTYMAYHREHIFVRKK</sequence>
<name>A0ABY9YSF5_9GAMM</name>
<keyword evidence="3" id="KW-0378">Hydrolase</keyword>
<dbReference type="EMBL" id="CP115541">
    <property type="protein sequence ID" value="WNH53862.1"/>
    <property type="molecule type" value="Genomic_DNA"/>
</dbReference>
<dbReference type="GO" id="GO:0004519">
    <property type="term" value="F:endonuclease activity"/>
    <property type="evidence" value="ECO:0007669"/>
    <property type="project" value="UniProtKB-KW"/>
</dbReference>